<keyword evidence="2" id="KW-1185">Reference proteome</keyword>
<evidence type="ECO:0000313" key="3">
    <source>
        <dbReference type="WBParaSite" id="maker-unitig_39160-snap-gene-0.2-mRNA-1"/>
    </source>
</evidence>
<evidence type="ECO:0000313" key="2">
    <source>
        <dbReference type="Proteomes" id="UP000095280"/>
    </source>
</evidence>
<protein>
    <submittedName>
        <fullName evidence="3">WSC domain-containing protein</fullName>
    </submittedName>
</protein>
<dbReference type="AlphaFoldDB" id="A0A1I8FLG7"/>
<feature type="compositionally biased region" description="Polar residues" evidence="1">
    <location>
        <begin position="185"/>
        <end position="196"/>
    </location>
</feature>
<accession>A0A1I8FLG7</accession>
<dbReference type="Proteomes" id="UP000095280">
    <property type="component" value="Unplaced"/>
</dbReference>
<dbReference type="WBParaSite" id="maker-unitig_39160-snap-gene-0.2-mRNA-1">
    <property type="protein sequence ID" value="maker-unitig_39160-snap-gene-0.2-mRNA-1"/>
    <property type="gene ID" value="maker-unitig_39160-snap-gene-0.2"/>
</dbReference>
<reference evidence="3" key="1">
    <citation type="submission" date="2016-11" db="UniProtKB">
        <authorList>
            <consortium name="WormBaseParasite"/>
        </authorList>
    </citation>
    <scope>IDENTIFICATION</scope>
</reference>
<feature type="region of interest" description="Disordered" evidence="1">
    <location>
        <begin position="160"/>
        <end position="196"/>
    </location>
</feature>
<sequence length="362" mass="37989">YIFDGVALWPVRKDPKAGLSARTGRLPCGQECPGNRAPLLVEGSAQTRKTILATMAICAYKDDLGPICPTSFDAIRQGSSKQQQAANKLGTAAAAQRVSSVKAASAAAFVASAGPFDAASTFVTSSAGSARAASYISALNGHKAGRCNAFKGHGAAARALHTGTVSGPPEPLRPSISSRRRSRQFAKSSSPYTVGQLPPSAQLTSASAVAAAVAAARPSPTSQRRRWRITCSNCAKTLQHNSRRQRCISASVPAGPDWGKQWAASLPAVAAFQVGLYALGLYNCVNSTWQSRTYFFSCQLDTECCRQGAPATGTRGICAVAAQLCLDCLHEAHTLNSQEIRRCLDQCKDQSLEVAGEGTLRG</sequence>
<evidence type="ECO:0000256" key="1">
    <source>
        <dbReference type="SAM" id="MobiDB-lite"/>
    </source>
</evidence>
<proteinExistence type="predicted"/>
<organism evidence="2 3">
    <name type="scientific">Macrostomum lignano</name>
    <dbReference type="NCBI Taxonomy" id="282301"/>
    <lineage>
        <taxon>Eukaryota</taxon>
        <taxon>Metazoa</taxon>
        <taxon>Spiralia</taxon>
        <taxon>Lophotrochozoa</taxon>
        <taxon>Platyhelminthes</taxon>
        <taxon>Rhabditophora</taxon>
        <taxon>Macrostomorpha</taxon>
        <taxon>Macrostomida</taxon>
        <taxon>Macrostomidae</taxon>
        <taxon>Macrostomum</taxon>
    </lineage>
</organism>
<name>A0A1I8FLG7_9PLAT</name>